<gene>
    <name evidence="1" type="ORF">GCM10010412_100950</name>
</gene>
<dbReference type="RefSeq" id="WP_346158325.1">
    <property type="nucleotide sequence ID" value="NZ_BAAATE010000087.1"/>
</dbReference>
<protein>
    <submittedName>
        <fullName evidence="1">Uncharacterized protein</fullName>
    </submittedName>
</protein>
<name>A0ABP6FYA3_9ACTN</name>
<comment type="caution">
    <text evidence="1">The sequence shown here is derived from an EMBL/GenBank/DDBJ whole genome shotgun (WGS) entry which is preliminary data.</text>
</comment>
<evidence type="ECO:0000313" key="2">
    <source>
        <dbReference type="Proteomes" id="UP001501666"/>
    </source>
</evidence>
<keyword evidence="2" id="KW-1185">Reference proteome</keyword>
<dbReference type="Proteomes" id="UP001501666">
    <property type="component" value="Unassembled WGS sequence"/>
</dbReference>
<dbReference type="EMBL" id="BAAATE010000087">
    <property type="protein sequence ID" value="GAA2702779.1"/>
    <property type="molecule type" value="Genomic_DNA"/>
</dbReference>
<reference evidence="2" key="1">
    <citation type="journal article" date="2019" name="Int. J. Syst. Evol. Microbiol.">
        <title>The Global Catalogue of Microorganisms (GCM) 10K type strain sequencing project: providing services to taxonomists for standard genome sequencing and annotation.</title>
        <authorList>
            <consortium name="The Broad Institute Genomics Platform"/>
            <consortium name="The Broad Institute Genome Sequencing Center for Infectious Disease"/>
            <person name="Wu L."/>
            <person name="Ma J."/>
        </authorList>
    </citation>
    <scope>NUCLEOTIDE SEQUENCE [LARGE SCALE GENOMIC DNA]</scope>
    <source>
        <strain evidence="2">JCM 6835</strain>
    </source>
</reference>
<proteinExistence type="predicted"/>
<accession>A0ABP6FYA3</accession>
<evidence type="ECO:0000313" key="1">
    <source>
        <dbReference type="EMBL" id="GAA2702779.1"/>
    </source>
</evidence>
<sequence length="85" mass="8960">MVPEVDESSIGVDDAAHTLFAVGREGGWPASTFRTKLLEAMVTADVIGLDRIAAGFPGLVAAYRLAKSGDEGQARLRKLISESEA</sequence>
<organism evidence="1 2">
    <name type="scientific">Nonomuraea recticatena</name>
    <dbReference type="NCBI Taxonomy" id="46178"/>
    <lineage>
        <taxon>Bacteria</taxon>
        <taxon>Bacillati</taxon>
        <taxon>Actinomycetota</taxon>
        <taxon>Actinomycetes</taxon>
        <taxon>Streptosporangiales</taxon>
        <taxon>Streptosporangiaceae</taxon>
        <taxon>Nonomuraea</taxon>
    </lineage>
</organism>